<evidence type="ECO:0000256" key="3">
    <source>
        <dbReference type="ARBA" id="ARBA00022989"/>
    </source>
</evidence>
<keyword evidence="7" id="KW-0807">Transducer</keyword>
<proteinExistence type="predicted"/>
<keyword evidence="4" id="KW-0297">G-protein coupled receptor</keyword>
<gene>
    <name evidence="11" type="ORF">PoB_004309600</name>
</gene>
<name>A0AAV4BCP6_9GAST</name>
<feature type="transmembrane region" description="Helical" evidence="9">
    <location>
        <begin position="31"/>
        <end position="55"/>
    </location>
</feature>
<evidence type="ECO:0000313" key="11">
    <source>
        <dbReference type="EMBL" id="GFO16591.1"/>
    </source>
</evidence>
<accession>A0AAV4BCP6</accession>
<evidence type="ECO:0000256" key="1">
    <source>
        <dbReference type="ARBA" id="ARBA00004141"/>
    </source>
</evidence>
<feature type="transmembrane region" description="Helical" evidence="9">
    <location>
        <begin position="317"/>
        <end position="340"/>
    </location>
</feature>
<dbReference type="PROSITE" id="PS50262">
    <property type="entry name" value="G_PROTEIN_RECEP_F1_2"/>
    <property type="match status" value="1"/>
</dbReference>
<organism evidence="11 12">
    <name type="scientific">Plakobranchus ocellatus</name>
    <dbReference type="NCBI Taxonomy" id="259542"/>
    <lineage>
        <taxon>Eukaryota</taxon>
        <taxon>Metazoa</taxon>
        <taxon>Spiralia</taxon>
        <taxon>Lophotrochozoa</taxon>
        <taxon>Mollusca</taxon>
        <taxon>Gastropoda</taxon>
        <taxon>Heterobranchia</taxon>
        <taxon>Euthyneura</taxon>
        <taxon>Panpulmonata</taxon>
        <taxon>Sacoglossa</taxon>
        <taxon>Placobranchoidea</taxon>
        <taxon>Plakobranchidae</taxon>
        <taxon>Plakobranchus</taxon>
    </lineage>
</organism>
<feature type="transmembrane region" description="Helical" evidence="9">
    <location>
        <begin position="67"/>
        <end position="91"/>
    </location>
</feature>
<protein>
    <submittedName>
        <fullName evidence="11">Chemosensory receptor c</fullName>
    </submittedName>
</protein>
<evidence type="ECO:0000256" key="5">
    <source>
        <dbReference type="ARBA" id="ARBA00023136"/>
    </source>
</evidence>
<evidence type="ECO:0000256" key="2">
    <source>
        <dbReference type="ARBA" id="ARBA00022692"/>
    </source>
</evidence>
<dbReference type="InterPro" id="IPR017452">
    <property type="entry name" value="GPCR_Rhodpsn_7TM"/>
</dbReference>
<keyword evidence="2 9" id="KW-0812">Transmembrane</keyword>
<sequence length="399" mass="44258">MAANRSAQASVEEVFAQQILSYELYPYFKSLFSLLSLVFSLPSVCFNAINVFIFCKIGATDSITVCFLHLAICDFCTMVSLSVGSFFKLLFSLGAPGSENLSLYTFATATVHGLFSDVGSATTTYIALQRGLCVAWPFLTRHAFTRNRSLAVLTAITVILWGSGMPRAVSFRFVQGPGQSNNSSQMFIIHFLQLYDSFDALYLTFVKIIMGFTQYIVMSICAVAISIGMRSSMKLKSAASSAASNSCNSSSDHETLGNDERHGEPIGQIHRVETDNNIKQSRQIHTEKTVCTVTLTRSNKEMVKKPPQKELLVIKQVLAVVLLQVICTTPGIIVYIYAMVEPKYQLGTEYHNLLYVVYSAVDGCHAINAFFNFFIYVQFNARFKSCFDSMFYCGNNCAV</sequence>
<dbReference type="Proteomes" id="UP000735302">
    <property type="component" value="Unassembled WGS sequence"/>
</dbReference>
<evidence type="ECO:0000256" key="6">
    <source>
        <dbReference type="ARBA" id="ARBA00023170"/>
    </source>
</evidence>
<evidence type="ECO:0000313" key="12">
    <source>
        <dbReference type="Proteomes" id="UP000735302"/>
    </source>
</evidence>
<keyword evidence="12" id="KW-1185">Reference proteome</keyword>
<dbReference type="Gene3D" id="1.20.1070.10">
    <property type="entry name" value="Rhodopsin 7-helix transmembrane proteins"/>
    <property type="match status" value="1"/>
</dbReference>
<dbReference type="SUPFAM" id="SSF81321">
    <property type="entry name" value="Family A G protein-coupled receptor-like"/>
    <property type="match status" value="1"/>
</dbReference>
<dbReference type="GO" id="GO:0005886">
    <property type="term" value="C:plasma membrane"/>
    <property type="evidence" value="ECO:0007669"/>
    <property type="project" value="TreeGrafter"/>
</dbReference>
<evidence type="ECO:0000256" key="4">
    <source>
        <dbReference type="ARBA" id="ARBA00023040"/>
    </source>
</evidence>
<feature type="domain" description="G-protein coupled receptors family 1 profile" evidence="10">
    <location>
        <begin position="46"/>
        <end position="376"/>
    </location>
</feature>
<dbReference type="PANTHER" id="PTHR24238">
    <property type="entry name" value="G-PROTEIN COUPLED RECEPTOR"/>
    <property type="match status" value="1"/>
</dbReference>
<feature type="transmembrane region" description="Helical" evidence="9">
    <location>
        <begin position="352"/>
        <end position="375"/>
    </location>
</feature>
<feature type="transmembrane region" description="Helical" evidence="9">
    <location>
        <begin position="149"/>
        <end position="169"/>
    </location>
</feature>
<feature type="transmembrane region" description="Helical" evidence="9">
    <location>
        <begin position="103"/>
        <end position="128"/>
    </location>
</feature>
<evidence type="ECO:0000256" key="9">
    <source>
        <dbReference type="SAM" id="Phobius"/>
    </source>
</evidence>
<dbReference type="EMBL" id="BLXT01004673">
    <property type="protein sequence ID" value="GFO16591.1"/>
    <property type="molecule type" value="Genomic_DNA"/>
</dbReference>
<comment type="caution">
    <text evidence="11">The sequence shown here is derived from an EMBL/GenBank/DDBJ whole genome shotgun (WGS) entry which is preliminary data.</text>
</comment>
<evidence type="ECO:0000256" key="7">
    <source>
        <dbReference type="ARBA" id="ARBA00023224"/>
    </source>
</evidence>
<keyword evidence="6 11" id="KW-0675">Receptor</keyword>
<reference evidence="11 12" key="1">
    <citation type="journal article" date="2021" name="Elife">
        <title>Chloroplast acquisition without the gene transfer in kleptoplastic sea slugs, Plakobranchus ocellatus.</title>
        <authorList>
            <person name="Maeda T."/>
            <person name="Takahashi S."/>
            <person name="Yoshida T."/>
            <person name="Shimamura S."/>
            <person name="Takaki Y."/>
            <person name="Nagai Y."/>
            <person name="Toyoda A."/>
            <person name="Suzuki Y."/>
            <person name="Arimoto A."/>
            <person name="Ishii H."/>
            <person name="Satoh N."/>
            <person name="Nishiyama T."/>
            <person name="Hasebe M."/>
            <person name="Maruyama T."/>
            <person name="Minagawa J."/>
            <person name="Obokata J."/>
            <person name="Shigenobu S."/>
        </authorList>
    </citation>
    <scope>NUCLEOTIDE SEQUENCE [LARGE SCALE GENOMIC DNA]</scope>
</reference>
<comment type="subcellular location">
    <subcellularLocation>
        <location evidence="1">Membrane</location>
        <topology evidence="1">Multi-pass membrane protein</topology>
    </subcellularLocation>
</comment>
<dbReference type="AlphaFoldDB" id="A0AAV4BCP6"/>
<feature type="transmembrane region" description="Helical" evidence="9">
    <location>
        <begin position="200"/>
        <end position="227"/>
    </location>
</feature>
<dbReference type="PANTHER" id="PTHR24238:SF75">
    <property type="entry name" value="CHOLECYSTOKININ-LIKE RECEPTOR AT 17D1-RELATED"/>
    <property type="match status" value="1"/>
</dbReference>
<evidence type="ECO:0000256" key="8">
    <source>
        <dbReference type="SAM" id="MobiDB-lite"/>
    </source>
</evidence>
<keyword evidence="3 9" id="KW-1133">Transmembrane helix</keyword>
<evidence type="ECO:0000259" key="10">
    <source>
        <dbReference type="PROSITE" id="PS50262"/>
    </source>
</evidence>
<feature type="region of interest" description="Disordered" evidence="8">
    <location>
        <begin position="243"/>
        <end position="263"/>
    </location>
</feature>
<dbReference type="GO" id="GO:0008188">
    <property type="term" value="F:neuropeptide receptor activity"/>
    <property type="evidence" value="ECO:0007669"/>
    <property type="project" value="TreeGrafter"/>
</dbReference>
<keyword evidence="5 9" id="KW-0472">Membrane</keyword>
<feature type="compositionally biased region" description="Basic and acidic residues" evidence="8">
    <location>
        <begin position="251"/>
        <end position="263"/>
    </location>
</feature>